<organism evidence="4 5">
    <name type="scientific">Myxozyma melibiosi</name>
    <dbReference type="NCBI Taxonomy" id="54550"/>
    <lineage>
        <taxon>Eukaryota</taxon>
        <taxon>Fungi</taxon>
        <taxon>Dikarya</taxon>
        <taxon>Ascomycota</taxon>
        <taxon>Saccharomycotina</taxon>
        <taxon>Lipomycetes</taxon>
        <taxon>Lipomycetales</taxon>
        <taxon>Lipomycetaceae</taxon>
        <taxon>Myxozyma</taxon>
    </lineage>
</organism>
<evidence type="ECO:0000256" key="3">
    <source>
        <dbReference type="SAM" id="MobiDB-lite"/>
    </source>
</evidence>
<comment type="caution">
    <text evidence="4">The sequence shown here is derived from an EMBL/GenBank/DDBJ whole genome shotgun (WGS) entry which is preliminary data.</text>
</comment>
<comment type="similarity">
    <text evidence="1">Belongs to the SPT2 family.</text>
</comment>
<evidence type="ECO:0000256" key="1">
    <source>
        <dbReference type="ARBA" id="ARBA00006461"/>
    </source>
</evidence>
<feature type="compositionally biased region" description="Low complexity" evidence="3">
    <location>
        <begin position="62"/>
        <end position="79"/>
    </location>
</feature>
<feature type="compositionally biased region" description="Acidic residues" evidence="3">
    <location>
        <begin position="295"/>
        <end position="311"/>
    </location>
</feature>
<dbReference type="Pfam" id="PF08243">
    <property type="entry name" value="SPT2"/>
    <property type="match status" value="1"/>
</dbReference>
<keyword evidence="2" id="KW-0175">Coiled coil</keyword>
<name>A0ABR1F4F1_9ASCO</name>
<feature type="region of interest" description="Disordered" evidence="3">
    <location>
        <begin position="1"/>
        <end position="147"/>
    </location>
</feature>
<evidence type="ECO:0000256" key="2">
    <source>
        <dbReference type="ARBA" id="ARBA00023054"/>
    </source>
</evidence>
<dbReference type="RefSeq" id="XP_064767724.1">
    <property type="nucleotide sequence ID" value="XM_064914947.1"/>
</dbReference>
<dbReference type="Proteomes" id="UP001498771">
    <property type="component" value="Unassembled WGS sequence"/>
</dbReference>
<dbReference type="EMBL" id="JBBJBU010000007">
    <property type="protein sequence ID" value="KAK7204691.1"/>
    <property type="molecule type" value="Genomic_DNA"/>
</dbReference>
<feature type="compositionally biased region" description="Basic and acidic residues" evidence="3">
    <location>
        <begin position="312"/>
        <end position="328"/>
    </location>
</feature>
<protein>
    <submittedName>
        <fullName evidence="4">SPT2 chromatin protein-domain-containing protein</fullName>
    </submittedName>
</protein>
<proteinExistence type="inferred from homology"/>
<sequence>MFSDLLAQATASPKAGSSSLKGKQQTDGNGLTARSAGASRSTTGAKTAAGQKPLGDSSRNVAGQATTAAGAGKSSSSSTLSKDRANKIAMLEKLKAQRGGGSAGSSGSSSGSGSGSSAKVAASSSSSSSKPSASSSTAAAPARKKPNFLDILKAAETVSSEKMKVGVKVKDPKKKAATTSRFSGKLGRSSQSPAPAPAPATSRSTNSPVKPARDAKTVSSERKAVSGGARENVKSSKPMKLDRKDVKMSGKSAVKAGVREKPESAASASKHQPAPFAKPMAGLLKKRKAHYDSDSSLDDFIVDDEDEEEEERGYSKRRGDPGYDREEIWSLFSRGRPRPRFNDYDEDDDDMEVSGLEVLKEEQRSALAAKRDDEREAEEERRRAEEKRKRLKRA</sequence>
<feature type="compositionally biased region" description="Basic and acidic residues" evidence="3">
    <location>
        <begin position="358"/>
        <end position="388"/>
    </location>
</feature>
<evidence type="ECO:0000313" key="4">
    <source>
        <dbReference type="EMBL" id="KAK7204691.1"/>
    </source>
</evidence>
<dbReference type="SMART" id="SM00784">
    <property type="entry name" value="SPT2"/>
    <property type="match status" value="1"/>
</dbReference>
<gene>
    <name evidence="4" type="ORF">BZA70DRAFT_311202</name>
</gene>
<accession>A0ABR1F4F1</accession>
<feature type="region of interest" description="Disordered" evidence="3">
    <location>
        <begin position="159"/>
        <end position="394"/>
    </location>
</feature>
<dbReference type="PANTHER" id="PTHR22691">
    <property type="entry name" value="YEAST SPT2-RELATED"/>
    <property type="match status" value="1"/>
</dbReference>
<feature type="compositionally biased region" description="Polar residues" evidence="3">
    <location>
        <begin position="9"/>
        <end position="29"/>
    </location>
</feature>
<feature type="compositionally biased region" description="Gly residues" evidence="3">
    <location>
        <begin position="98"/>
        <end position="114"/>
    </location>
</feature>
<feature type="compositionally biased region" description="Low complexity" evidence="3">
    <location>
        <begin position="115"/>
        <end position="141"/>
    </location>
</feature>
<feature type="compositionally biased region" description="Basic and acidic residues" evidence="3">
    <location>
        <begin position="231"/>
        <end position="248"/>
    </location>
</feature>
<feature type="compositionally biased region" description="Low complexity" evidence="3">
    <location>
        <begin position="188"/>
        <end position="208"/>
    </location>
</feature>
<feature type="compositionally biased region" description="Basic and acidic residues" evidence="3">
    <location>
        <begin position="211"/>
        <end position="224"/>
    </location>
</feature>
<feature type="compositionally biased region" description="Basic and acidic residues" evidence="3">
    <location>
        <begin position="81"/>
        <end position="95"/>
    </location>
</feature>
<dbReference type="GeneID" id="90040459"/>
<dbReference type="PANTHER" id="PTHR22691:SF8">
    <property type="entry name" value="PROTEIN SPT2 HOMOLOG"/>
    <property type="match status" value="1"/>
</dbReference>
<evidence type="ECO:0000313" key="5">
    <source>
        <dbReference type="Proteomes" id="UP001498771"/>
    </source>
</evidence>
<dbReference type="InterPro" id="IPR013256">
    <property type="entry name" value="Chromatin_SPT2"/>
</dbReference>
<reference evidence="4 5" key="1">
    <citation type="submission" date="2024-03" db="EMBL/GenBank/DDBJ databases">
        <title>Genome-scale model development and genomic sequencing of the oleaginous clade Lipomyces.</title>
        <authorList>
            <consortium name="Lawrence Berkeley National Laboratory"/>
            <person name="Czajka J.J."/>
            <person name="Han Y."/>
            <person name="Kim J."/>
            <person name="Mondo S.J."/>
            <person name="Hofstad B.A."/>
            <person name="Robles A."/>
            <person name="Haridas S."/>
            <person name="Riley R."/>
            <person name="LaButti K."/>
            <person name="Pangilinan J."/>
            <person name="Andreopoulos W."/>
            <person name="Lipzen A."/>
            <person name="Yan J."/>
            <person name="Wang M."/>
            <person name="Ng V."/>
            <person name="Grigoriev I.V."/>
            <person name="Spatafora J.W."/>
            <person name="Magnuson J.K."/>
            <person name="Baker S.E."/>
            <person name="Pomraning K.R."/>
        </authorList>
    </citation>
    <scope>NUCLEOTIDE SEQUENCE [LARGE SCALE GENOMIC DNA]</scope>
    <source>
        <strain evidence="4 5">Phaff 52-87</strain>
    </source>
</reference>
<keyword evidence="5" id="KW-1185">Reference proteome</keyword>
<feature type="compositionally biased region" description="Basic and acidic residues" evidence="3">
    <location>
        <begin position="159"/>
        <end position="170"/>
    </location>
</feature>